<keyword evidence="5" id="KW-0627">Porphyrin biosynthesis</keyword>
<gene>
    <name evidence="7" type="primary">cobA</name>
    <name evidence="7" type="ORF">C1I63_00055</name>
</gene>
<dbReference type="AlphaFoldDB" id="A0A2T4UPG6"/>
<protein>
    <recommendedName>
        <fullName evidence="1">uroporphyrinogen-III C-methyltransferase</fullName>
        <ecNumber evidence="1">2.1.1.107</ecNumber>
    </recommendedName>
</protein>
<dbReference type="NCBIfam" id="TIGR01469">
    <property type="entry name" value="cobA_cysG_Cterm"/>
    <property type="match status" value="1"/>
</dbReference>
<accession>A0A2T4UPG6</accession>
<dbReference type="PANTHER" id="PTHR45790:SF3">
    <property type="entry name" value="S-ADENOSYL-L-METHIONINE-DEPENDENT UROPORPHYRINOGEN III METHYLTRANSFERASE, CHLOROPLASTIC"/>
    <property type="match status" value="1"/>
</dbReference>
<dbReference type="RefSeq" id="WP_107573289.1">
    <property type="nucleotide sequence ID" value="NZ_PZPL01000001.1"/>
</dbReference>
<dbReference type="InterPro" id="IPR014777">
    <property type="entry name" value="4pyrrole_Mease_sub1"/>
</dbReference>
<comment type="caution">
    <text evidence="7">The sequence shown here is derived from an EMBL/GenBank/DDBJ whole genome shotgun (WGS) entry which is preliminary data.</text>
</comment>
<feature type="domain" description="Tetrapyrrole methylase" evidence="6">
    <location>
        <begin position="100"/>
        <end position="307"/>
    </location>
</feature>
<reference evidence="7 8" key="1">
    <citation type="submission" date="2018-03" db="EMBL/GenBank/DDBJ databases">
        <title>Bacteriophage NCPPB3778 and a type I-E CRISPR drive the evolution of the US Biological Select Agent, Rathayibacter toxicus.</title>
        <authorList>
            <person name="Davis E.W.II."/>
            <person name="Tabima J.F."/>
            <person name="Weisberg A.J."/>
            <person name="Dantas Lopes L."/>
            <person name="Wiseman M.S."/>
            <person name="Wiseman M.S."/>
            <person name="Pupko T."/>
            <person name="Belcher M.S."/>
            <person name="Sechler A.J."/>
            <person name="Tancos M.A."/>
            <person name="Schroeder B.K."/>
            <person name="Murray T.D."/>
            <person name="Luster D.G."/>
            <person name="Schneider W.L."/>
            <person name="Rogers E."/>
            <person name="Andreote F.D."/>
            <person name="Grunwald N.J."/>
            <person name="Putnam M.L."/>
            <person name="Chang J.H."/>
        </authorList>
    </citation>
    <scope>NUCLEOTIDE SEQUENCE [LARGE SCALE GENOMIC DNA]</scope>
    <source>
        <strain evidence="7 8">DSM 15933</strain>
    </source>
</reference>
<dbReference type="GO" id="GO:0032259">
    <property type="term" value="P:methylation"/>
    <property type="evidence" value="ECO:0007669"/>
    <property type="project" value="UniProtKB-KW"/>
</dbReference>
<evidence type="ECO:0000256" key="5">
    <source>
        <dbReference type="ARBA" id="ARBA00023244"/>
    </source>
</evidence>
<dbReference type="Proteomes" id="UP000241085">
    <property type="component" value="Unassembled WGS sequence"/>
</dbReference>
<keyword evidence="2 7" id="KW-0489">Methyltransferase</keyword>
<evidence type="ECO:0000313" key="7">
    <source>
        <dbReference type="EMBL" id="PTL71401.1"/>
    </source>
</evidence>
<dbReference type="EC" id="2.1.1.107" evidence="1"/>
<dbReference type="Gene3D" id="3.40.1010.10">
    <property type="entry name" value="Cobalt-precorrin-4 Transmethylase, Domain 1"/>
    <property type="match status" value="1"/>
</dbReference>
<dbReference type="EMBL" id="PZPL01000001">
    <property type="protein sequence ID" value="PTL71401.1"/>
    <property type="molecule type" value="Genomic_DNA"/>
</dbReference>
<keyword evidence="8" id="KW-1185">Reference proteome</keyword>
<dbReference type="Gene3D" id="3.30.950.10">
    <property type="entry name" value="Methyltransferase, Cobalt-precorrin-4 Transmethylase, Domain 2"/>
    <property type="match status" value="1"/>
</dbReference>
<evidence type="ECO:0000256" key="3">
    <source>
        <dbReference type="ARBA" id="ARBA00022679"/>
    </source>
</evidence>
<dbReference type="SUPFAM" id="SSF53790">
    <property type="entry name" value="Tetrapyrrole methylase"/>
    <property type="match status" value="1"/>
</dbReference>
<sequence>MQLSLDLTGRRVLVVGTASGTRRVLARYRAAGAVVERREADDALPVRLASVSLLAAGCPALLVWVEGAAELRAAASAEAGRHGIWTVDEAGAPHRPLGHVSIVGGGPGDSDLMTLAAHRALREADVVLYDRLGPHDGLADWAPGAELIDVGKTPGHHAVPQHEIERLMVARALDGLDVVRLKGGDPFVFGRGSEEVRACRVAGVPVTVVPGVTSAISVPAAAGIPVTHREVSRAFTVVSGHAPFSEEELGHLAGLGGALVVLMGVNTLPHLVAGLQRAGMTAGMPLAIVERGWSHAQRTTITSVGEVMGLLADLAPRSPAVIVIGEVVRQASCDDSQDPESIARAVDALTT</sequence>
<proteinExistence type="predicted"/>
<organism evidence="7 8">
    <name type="scientific">Rathayibacter caricis DSM 15933</name>
    <dbReference type="NCBI Taxonomy" id="1328867"/>
    <lineage>
        <taxon>Bacteria</taxon>
        <taxon>Bacillati</taxon>
        <taxon>Actinomycetota</taxon>
        <taxon>Actinomycetes</taxon>
        <taxon>Micrococcales</taxon>
        <taxon>Microbacteriaceae</taxon>
        <taxon>Rathayibacter</taxon>
    </lineage>
</organism>
<dbReference type="InterPro" id="IPR006366">
    <property type="entry name" value="CobA/CysG_C"/>
</dbReference>
<evidence type="ECO:0000256" key="2">
    <source>
        <dbReference type="ARBA" id="ARBA00022603"/>
    </source>
</evidence>
<evidence type="ECO:0000256" key="4">
    <source>
        <dbReference type="ARBA" id="ARBA00022691"/>
    </source>
</evidence>
<dbReference type="CDD" id="cd11642">
    <property type="entry name" value="SUMT"/>
    <property type="match status" value="1"/>
</dbReference>
<keyword evidence="3 7" id="KW-0808">Transferase</keyword>
<dbReference type="PANTHER" id="PTHR45790">
    <property type="entry name" value="SIROHEME SYNTHASE-RELATED"/>
    <property type="match status" value="1"/>
</dbReference>
<dbReference type="GO" id="GO:0004851">
    <property type="term" value="F:uroporphyrin-III C-methyltransferase activity"/>
    <property type="evidence" value="ECO:0007669"/>
    <property type="project" value="UniProtKB-EC"/>
</dbReference>
<dbReference type="Pfam" id="PF00590">
    <property type="entry name" value="TP_methylase"/>
    <property type="match status" value="1"/>
</dbReference>
<evidence type="ECO:0000256" key="1">
    <source>
        <dbReference type="ARBA" id="ARBA00012162"/>
    </source>
</evidence>
<dbReference type="FunFam" id="3.40.1010.10:FF:000001">
    <property type="entry name" value="Siroheme synthase"/>
    <property type="match status" value="1"/>
</dbReference>
<evidence type="ECO:0000259" key="6">
    <source>
        <dbReference type="Pfam" id="PF00590"/>
    </source>
</evidence>
<dbReference type="GO" id="GO:0019354">
    <property type="term" value="P:siroheme biosynthetic process"/>
    <property type="evidence" value="ECO:0007669"/>
    <property type="project" value="InterPro"/>
</dbReference>
<name>A0A2T4UPG6_9MICO</name>
<dbReference type="InterPro" id="IPR014776">
    <property type="entry name" value="4pyrrole_Mease_sub2"/>
</dbReference>
<dbReference type="NCBIfam" id="NF004790">
    <property type="entry name" value="PRK06136.1"/>
    <property type="match status" value="1"/>
</dbReference>
<evidence type="ECO:0000313" key="8">
    <source>
        <dbReference type="Proteomes" id="UP000241085"/>
    </source>
</evidence>
<keyword evidence="4" id="KW-0949">S-adenosyl-L-methionine</keyword>
<dbReference type="InterPro" id="IPR035996">
    <property type="entry name" value="4pyrrol_Methylase_sf"/>
</dbReference>
<dbReference type="InterPro" id="IPR000878">
    <property type="entry name" value="4pyrrol_Mease"/>
</dbReference>
<dbReference type="InterPro" id="IPR050161">
    <property type="entry name" value="Siro_Cobalamin_biosynth"/>
</dbReference>